<evidence type="ECO:0008006" key="3">
    <source>
        <dbReference type="Google" id="ProtNLM"/>
    </source>
</evidence>
<organism evidence="1 2">
    <name type="scientific">Trichocoleus desertorum GB2-A4</name>
    <dbReference type="NCBI Taxonomy" id="2933944"/>
    <lineage>
        <taxon>Bacteria</taxon>
        <taxon>Bacillati</taxon>
        <taxon>Cyanobacteriota</taxon>
        <taxon>Cyanophyceae</taxon>
        <taxon>Leptolyngbyales</taxon>
        <taxon>Trichocoleusaceae</taxon>
        <taxon>Trichocoleus</taxon>
    </lineage>
</organism>
<gene>
    <name evidence="1" type="ORF">NC998_00095</name>
</gene>
<accession>A0ABV0J139</accession>
<evidence type="ECO:0000313" key="2">
    <source>
        <dbReference type="Proteomes" id="UP001464891"/>
    </source>
</evidence>
<dbReference type="Pfam" id="PF18742">
    <property type="entry name" value="DpnII-MboI"/>
    <property type="match status" value="1"/>
</dbReference>
<evidence type="ECO:0000313" key="1">
    <source>
        <dbReference type="EMBL" id="MEP0815490.1"/>
    </source>
</evidence>
<comment type="caution">
    <text evidence="1">The sequence shown here is derived from an EMBL/GenBank/DDBJ whole genome shotgun (WGS) entry which is preliminary data.</text>
</comment>
<dbReference type="RefSeq" id="WP_190431044.1">
    <property type="nucleotide sequence ID" value="NZ_JAMPKM010000001.1"/>
</dbReference>
<sequence length="265" mass="30753">MSSEPNTKAIIKIEGFKARAEELKKLSHQRYGPSWKKWHRDVQVFLEHTFGVGSRHIADFNSISYSFSFGPVSEQDVQKKWIDSLSIAQATFESFVHEINEYGLPKTHQDISVSTFEIMERLLKRFHLVARQLKERHGERSTLQIEDEYDVQDLLHSLLKLYFDDIRPEEVCPSYAGSSSRVDFLLKPQRVMLEVKKTRKSLEAKEVGEQLIIDTSRYSEHPDVDTLICFVYDPELRIGNPKGLAADLERRSLENLNVKVLIFPE</sequence>
<dbReference type="EMBL" id="JAMPKM010000001">
    <property type="protein sequence ID" value="MEP0815490.1"/>
    <property type="molecule type" value="Genomic_DNA"/>
</dbReference>
<proteinExistence type="predicted"/>
<keyword evidence="2" id="KW-1185">Reference proteome</keyword>
<reference evidence="1 2" key="1">
    <citation type="submission" date="2022-04" db="EMBL/GenBank/DDBJ databases">
        <title>Positive selection, recombination, and allopatry shape intraspecific diversity of widespread and dominant cyanobacteria.</title>
        <authorList>
            <person name="Wei J."/>
            <person name="Shu W."/>
            <person name="Hu C."/>
        </authorList>
    </citation>
    <scope>NUCLEOTIDE SEQUENCE [LARGE SCALE GENOMIC DNA]</scope>
    <source>
        <strain evidence="1 2">GB2-A4</strain>
    </source>
</reference>
<protein>
    <recommendedName>
        <fullName evidence="3">Malate dehydrogenase</fullName>
    </recommendedName>
</protein>
<dbReference type="Proteomes" id="UP001464891">
    <property type="component" value="Unassembled WGS sequence"/>
</dbReference>
<name>A0ABV0J139_9CYAN</name>